<dbReference type="InterPro" id="IPR000421">
    <property type="entry name" value="FA58C"/>
</dbReference>
<protein>
    <recommendedName>
        <fullName evidence="1">F5/8 type C domain-containing protein</fullName>
    </recommendedName>
</protein>
<dbReference type="AlphaFoldDB" id="A7T0L9"/>
<dbReference type="EMBL" id="DS470035">
    <property type="protein sequence ID" value="EDO30497.1"/>
    <property type="molecule type" value="Genomic_DNA"/>
</dbReference>
<dbReference type="InParanoid" id="A7T0L9"/>
<dbReference type="SUPFAM" id="SSF49785">
    <property type="entry name" value="Galactose-binding domain-like"/>
    <property type="match status" value="1"/>
</dbReference>
<dbReference type="Pfam" id="PF00754">
    <property type="entry name" value="F5_F8_type_C"/>
    <property type="match status" value="1"/>
</dbReference>
<dbReference type="InterPro" id="IPR008979">
    <property type="entry name" value="Galactose-bd-like_sf"/>
</dbReference>
<evidence type="ECO:0000313" key="3">
    <source>
        <dbReference type="Proteomes" id="UP000001593"/>
    </source>
</evidence>
<dbReference type="PANTHER" id="PTHR24543">
    <property type="entry name" value="MULTICOPPER OXIDASE-RELATED"/>
    <property type="match status" value="1"/>
</dbReference>
<organism evidence="2 3">
    <name type="scientific">Nematostella vectensis</name>
    <name type="common">Starlet sea anemone</name>
    <dbReference type="NCBI Taxonomy" id="45351"/>
    <lineage>
        <taxon>Eukaryota</taxon>
        <taxon>Metazoa</taxon>
        <taxon>Cnidaria</taxon>
        <taxon>Anthozoa</taxon>
        <taxon>Hexacorallia</taxon>
        <taxon>Actiniaria</taxon>
        <taxon>Edwardsiidae</taxon>
        <taxon>Nematostella</taxon>
    </lineage>
</organism>
<gene>
    <name evidence="2" type="ORF">NEMVEDRAFT_v1g44780</name>
</gene>
<evidence type="ECO:0000313" key="2">
    <source>
        <dbReference type="EMBL" id="EDO30497.1"/>
    </source>
</evidence>
<dbReference type="PANTHER" id="PTHR24543:SF335">
    <property type="entry name" value="EGF-LIKE REPEAT AND DISCOIDIN I-LIKE DOMAIN-CONTAINING PROTEIN 3"/>
    <property type="match status" value="1"/>
</dbReference>
<feature type="non-terminal residue" evidence="2">
    <location>
        <position position="139"/>
    </location>
</feature>
<feature type="non-terminal residue" evidence="2">
    <location>
        <position position="1"/>
    </location>
</feature>
<dbReference type="CDD" id="cd00057">
    <property type="entry name" value="FA58C"/>
    <property type="match status" value="1"/>
</dbReference>
<dbReference type="STRING" id="45351.A7T0L9"/>
<feature type="domain" description="F5/8 type C" evidence="1">
    <location>
        <begin position="1"/>
        <end position="139"/>
    </location>
</feature>
<dbReference type="PROSITE" id="PS50022">
    <property type="entry name" value="FA58C_3"/>
    <property type="match status" value="1"/>
</dbReference>
<dbReference type="PhylomeDB" id="A7T0L9"/>
<accession>A7T0L9</accession>
<reference evidence="2 3" key="1">
    <citation type="journal article" date="2007" name="Science">
        <title>Sea anemone genome reveals ancestral eumetazoan gene repertoire and genomic organization.</title>
        <authorList>
            <person name="Putnam N.H."/>
            <person name="Srivastava M."/>
            <person name="Hellsten U."/>
            <person name="Dirks B."/>
            <person name="Chapman J."/>
            <person name="Salamov A."/>
            <person name="Terry A."/>
            <person name="Shapiro H."/>
            <person name="Lindquist E."/>
            <person name="Kapitonov V.V."/>
            <person name="Jurka J."/>
            <person name="Genikhovich G."/>
            <person name="Grigoriev I.V."/>
            <person name="Lucas S.M."/>
            <person name="Steele R.E."/>
            <person name="Finnerty J.R."/>
            <person name="Technau U."/>
            <person name="Martindale M.Q."/>
            <person name="Rokhsar D.S."/>
        </authorList>
    </citation>
    <scope>NUCLEOTIDE SEQUENCE [LARGE SCALE GENOMIC DNA]</scope>
    <source>
        <strain evidence="3">CH2 X CH6</strain>
    </source>
</reference>
<proteinExistence type="predicted"/>
<dbReference type="Proteomes" id="UP000001593">
    <property type="component" value="Unassembled WGS sequence"/>
</dbReference>
<evidence type="ECO:0000259" key="1">
    <source>
        <dbReference type="PROSITE" id="PS50022"/>
    </source>
</evidence>
<dbReference type="SMART" id="SM00231">
    <property type="entry name" value="FA58C"/>
    <property type="match status" value="1"/>
</dbReference>
<dbReference type="Gene3D" id="2.60.120.260">
    <property type="entry name" value="Galactose-binding domain-like"/>
    <property type="match status" value="1"/>
</dbReference>
<keyword evidence="3" id="KW-1185">Reference proteome</keyword>
<name>A7T0L9_NEMVE</name>
<dbReference type="OMA" id="AYPWIEV"/>
<sequence>VALGMESGAILDQQIAASSMLAPQYAGTKARLNYVGAWYALKTDNQPWIQVDLRRRTAITKLAIQGYSAFVGEFYLSYTDDITNWSNYTEAGTTKIFQGNTDGRNTKNITISPPIVGQFFRFYATKWQQYCALRMELYG</sequence>
<dbReference type="HOGENOM" id="CLU_030066_1_0_1"/>